<dbReference type="Pfam" id="PF08242">
    <property type="entry name" value="Methyltransf_12"/>
    <property type="match status" value="1"/>
</dbReference>
<dbReference type="SUPFAM" id="SSF53335">
    <property type="entry name" value="S-adenosyl-L-methionine-dependent methyltransferases"/>
    <property type="match status" value="1"/>
</dbReference>
<dbReference type="PANTHER" id="PTHR43861">
    <property type="entry name" value="TRANS-ACONITATE 2-METHYLTRANSFERASE-RELATED"/>
    <property type="match status" value="1"/>
</dbReference>
<proteinExistence type="predicted"/>
<protein>
    <submittedName>
        <fullName evidence="2">YcgJ protein</fullName>
    </submittedName>
</protein>
<dbReference type="EMBL" id="AB011836">
    <property type="protein sequence ID" value="BAA75318.1"/>
    <property type="molecule type" value="Genomic_DNA"/>
</dbReference>
<dbReference type="AlphaFoldDB" id="Q9Z9W4"/>
<dbReference type="PIR" id="T44299">
    <property type="entry name" value="T44299"/>
</dbReference>
<evidence type="ECO:0000313" key="2">
    <source>
        <dbReference type="EMBL" id="BAA75318.1"/>
    </source>
</evidence>
<organism evidence="2">
    <name type="scientific">Halalkalibacterium halodurans</name>
    <name type="common">Bacillus halodurans</name>
    <dbReference type="NCBI Taxonomy" id="86665"/>
    <lineage>
        <taxon>Bacteria</taxon>
        <taxon>Bacillati</taxon>
        <taxon>Bacillota</taxon>
        <taxon>Bacilli</taxon>
        <taxon>Bacillales</taxon>
        <taxon>Bacillaceae</taxon>
        <taxon>Halalkalibacterium (ex Joshi et al. 2022)</taxon>
    </lineage>
</organism>
<evidence type="ECO:0000259" key="1">
    <source>
        <dbReference type="Pfam" id="PF08242"/>
    </source>
</evidence>
<dbReference type="CDD" id="cd02440">
    <property type="entry name" value="AdoMet_MTases"/>
    <property type="match status" value="1"/>
</dbReference>
<reference evidence="2" key="1">
    <citation type="journal article" date="1999" name="Extremophiles">
        <title>Sequencing of three lambda clones from the genome of alkaliphilic Bacillus sp. strain C-125.</title>
        <authorList>
            <person name="Takami H."/>
            <person name="Nakasone K."/>
            <person name="Ogasawara N."/>
            <person name="Hirama C."/>
            <person name="Nakamura Y."/>
            <person name="Masui N."/>
            <person name="Fuji F."/>
            <person name="Takaki Y."/>
            <person name="Inoue A."/>
            <person name="Horikoshi K."/>
        </authorList>
    </citation>
    <scope>NUCLEOTIDE SEQUENCE</scope>
    <source>
        <strain evidence="2">C-125</strain>
    </source>
</reference>
<dbReference type="InterPro" id="IPR013217">
    <property type="entry name" value="Methyltransf_12"/>
</dbReference>
<name>Q9Z9W4_ALKHA</name>
<dbReference type="Gene3D" id="3.40.50.150">
    <property type="entry name" value="Vaccinia Virus protein VP39"/>
    <property type="match status" value="1"/>
</dbReference>
<dbReference type="PANTHER" id="PTHR43861:SF1">
    <property type="entry name" value="TRANS-ACONITATE 2-METHYLTRANSFERASE"/>
    <property type="match status" value="1"/>
</dbReference>
<accession>Q9Z9W4</accession>
<gene>
    <name evidence="2" type="primary">ycgJ</name>
</gene>
<dbReference type="InterPro" id="IPR029063">
    <property type="entry name" value="SAM-dependent_MTases_sf"/>
</dbReference>
<feature type="domain" description="Methyltransferase type 12" evidence="1">
    <location>
        <begin position="69"/>
        <end position="168"/>
    </location>
</feature>
<sequence length="252" mass="27925">MSAKKFFRTGNSYQSEGVTSMTLEFSFDAKMGLAYEKNTRISVPTYDTLFEMIQSYFRMQLGEKVASVLVVGAGGGNELSAWGPTNPNWTFTGVDPTVEMLKLAQQKAVQLGLESRVRLIQGTIGDLPRHDGTFDAASCILVLHFIHDEQEKLELLETVKAHLKPGAPFVLVSAYGDRDSGELQDRINVWKSFFLDAGKEPAIVDEMVPKVLTQISFLPERQITSLLAEAGFTSITRFYSTGLFAGWICHAK</sequence>